<dbReference type="GO" id="GO:0016226">
    <property type="term" value="P:iron-sulfur cluster assembly"/>
    <property type="evidence" value="ECO:0007669"/>
    <property type="project" value="InterPro"/>
</dbReference>
<evidence type="ECO:0000259" key="2">
    <source>
        <dbReference type="Pfam" id="PF01592"/>
    </source>
</evidence>
<dbReference type="EMBL" id="AP011643">
    <property type="protein sequence ID" value="BAL52936.1"/>
    <property type="molecule type" value="Genomic_DNA"/>
</dbReference>
<name>H5S9V0_9PROT</name>
<evidence type="ECO:0000313" key="3">
    <source>
        <dbReference type="EMBL" id="BAL52936.1"/>
    </source>
</evidence>
<reference evidence="3" key="1">
    <citation type="journal article" date="2005" name="Environ. Microbiol.">
        <title>Genetic and functional properties of uncultivated thermophilic crenarchaeotes from a subsurface gold mine as revealed by analysis of genome fragments.</title>
        <authorList>
            <person name="Nunoura T."/>
            <person name="Hirayama H."/>
            <person name="Takami H."/>
            <person name="Oida H."/>
            <person name="Nishi S."/>
            <person name="Shimamura S."/>
            <person name="Suzuki Y."/>
            <person name="Inagaki F."/>
            <person name="Takai K."/>
            <person name="Nealson K.H."/>
            <person name="Horikoshi K."/>
        </authorList>
    </citation>
    <scope>NUCLEOTIDE SEQUENCE</scope>
</reference>
<dbReference type="FunFam" id="3.90.1010.10:FF:000002">
    <property type="entry name" value="Iron-sulfur cluster assembly scaffold protein NifU"/>
    <property type="match status" value="1"/>
</dbReference>
<dbReference type="NCBIfam" id="TIGR01994">
    <property type="entry name" value="SUF_scaf_2"/>
    <property type="match status" value="1"/>
</dbReference>
<comment type="similarity">
    <text evidence="1">Belongs to the NifU family.</text>
</comment>
<dbReference type="SUPFAM" id="SSF82649">
    <property type="entry name" value="SufE/NifU"/>
    <property type="match status" value="1"/>
</dbReference>
<sequence>MEQELRDLYQELILDHKRRPRNFREMADATRAVEGHNPLCGDHLRLFVKLEAGRIADASFVGEGCAISTASASLLTEALKGKTVEEAEALLGQMVELLTASEAPPDPMALGKLGVLAGVRDYPSRVKCAMLPWRTLEAALSNDDAPAAISTE</sequence>
<feature type="domain" description="NIF system FeS cluster assembly NifU N-terminal" evidence="2">
    <location>
        <begin position="9"/>
        <end position="128"/>
    </location>
</feature>
<dbReference type="GO" id="GO:0005506">
    <property type="term" value="F:iron ion binding"/>
    <property type="evidence" value="ECO:0007669"/>
    <property type="project" value="InterPro"/>
</dbReference>
<reference evidence="3" key="2">
    <citation type="journal article" date="2012" name="PLoS ONE">
        <title>A Deeply Branching Thermophilic Bacterium with an Ancient Acetyl-CoA Pathway Dominates a Subsurface Ecosystem.</title>
        <authorList>
            <person name="Takami H."/>
            <person name="Noguchi H."/>
            <person name="Takaki Y."/>
            <person name="Uchiyama I."/>
            <person name="Toyoda A."/>
            <person name="Nishi S."/>
            <person name="Chee G.-J."/>
            <person name="Arai W."/>
            <person name="Nunoura T."/>
            <person name="Itoh T."/>
            <person name="Hattori M."/>
            <person name="Takai K."/>
        </authorList>
    </citation>
    <scope>NUCLEOTIDE SEQUENCE</scope>
</reference>
<evidence type="ECO:0000256" key="1">
    <source>
        <dbReference type="ARBA" id="ARBA00006420"/>
    </source>
</evidence>
<accession>H5S9V0</accession>
<dbReference type="GO" id="GO:0051536">
    <property type="term" value="F:iron-sulfur cluster binding"/>
    <property type="evidence" value="ECO:0007669"/>
    <property type="project" value="InterPro"/>
</dbReference>
<dbReference type="AlphaFoldDB" id="H5S9V0"/>
<dbReference type="Gene3D" id="3.90.1010.10">
    <property type="match status" value="1"/>
</dbReference>
<dbReference type="InterPro" id="IPR002871">
    <property type="entry name" value="NIF_FeS_clus_asmbl_NifU_N"/>
</dbReference>
<dbReference type="Pfam" id="PF01592">
    <property type="entry name" value="NifU_N"/>
    <property type="match status" value="1"/>
</dbReference>
<protein>
    <submittedName>
        <fullName evidence="3">SUF system FeS assembly protein, NifU family</fullName>
    </submittedName>
</protein>
<dbReference type="CDD" id="cd06664">
    <property type="entry name" value="IscU_like"/>
    <property type="match status" value="1"/>
</dbReference>
<dbReference type="PANTHER" id="PTHR10093">
    <property type="entry name" value="IRON-SULFUR CLUSTER ASSEMBLY ENZYME NIFU HOMOLOG"/>
    <property type="match status" value="1"/>
</dbReference>
<proteinExistence type="inferred from homology"/>
<gene>
    <name evidence="3" type="ORF">HGMM_F03G12C31</name>
</gene>
<organism evidence="3">
    <name type="scientific">uncultured beta proteobacterium</name>
    <dbReference type="NCBI Taxonomy" id="86027"/>
    <lineage>
        <taxon>Bacteria</taxon>
        <taxon>Pseudomonadati</taxon>
        <taxon>Pseudomonadota</taxon>
        <taxon>Betaproteobacteria</taxon>
        <taxon>environmental samples</taxon>
    </lineage>
</organism>